<dbReference type="InterPro" id="IPR000008">
    <property type="entry name" value="C2_dom"/>
</dbReference>
<dbReference type="VEuPathDB" id="FungiDB:AeMF1_021640"/>
<dbReference type="InterPro" id="IPR036691">
    <property type="entry name" value="Endo/exonu/phosph_ase_sf"/>
</dbReference>
<proteinExistence type="predicted"/>
<sequence>MKTIDTSKKMKIFTGSWNVGNKMPPTNREGISAWIPEGGGVYDILAIGVQESTYKKKASHSNGNHEMETVPEQEHEEDDDDDDAAQDIEMQEVVLEEPPKPKTPTRMLSLTKHNSATASTYPFFVQLQEHLGSHYHMAGSVELMEIRLVVFVHTQHHVSDVEKITEATGVGNVIGNKGGVVLKLHVNTRSFCFVNCHLAAHEAQKFLERRNNDVAEILNGARLGQKSIELDHQFDHAFWFGDMNYRVNLGYSDPKEMSKEEHWAAVHSLVAAKEYNKLYENDQLQHQMHANKVLAGWTTSPCNFPPTFKRLRGKTDEYTKQRVPSYCDRVLWKSLPGFEKHLKLIEYKCVQDICTSDHKPIFASFELEPLPPASPDFNNHDMVEVKLTNLSAANLAAMDMNGQSDPYIKFYCSVPGMLLSDETKRPQTAVLKSTLNPSWDDIQIPALQLKCPLSQLQNVHLIMLLMDWDATSADDPLGQAVLYLPDYYAPEQSLPFEVPVIRNGIHSGTIRGQVSVAPSGKKFAEWEKNHTREAIRKEAILVQDVQRRLQAPPPISQRSTNDSFAADSSSQPSTASEEQAKLDELRGSWTTYINASEDKSLQSLSVANLGMLKLLQSPTLSEDELNGISDLLQELLVHRRTSIVAVRGEVQELDELHSQMIRLLHEKRCSAVAVAYTNFQLCHLQRQFRRLTTPYMRIIGIANVELPLLFEQARGFMDKVKSLTPSDTSMRSRRRKKLKLPDPPMDESHLVREKIHLWRKICLVVGAICIPSGA</sequence>
<reference evidence="3 4" key="1">
    <citation type="submission" date="2019-07" db="EMBL/GenBank/DDBJ databases">
        <title>Genomics analysis of Aphanomyces spp. identifies a new class of oomycete effector associated with host adaptation.</title>
        <authorList>
            <person name="Gaulin E."/>
        </authorList>
    </citation>
    <scope>NUCLEOTIDE SEQUENCE [LARGE SCALE GENOMIC DNA]</scope>
    <source>
        <strain evidence="3 4">ATCC 201684</strain>
    </source>
</reference>
<dbReference type="Proteomes" id="UP000481153">
    <property type="component" value="Unassembled WGS sequence"/>
</dbReference>
<dbReference type="VEuPathDB" id="FungiDB:AeMF1_021639"/>
<dbReference type="Pfam" id="PF00168">
    <property type="entry name" value="C2"/>
    <property type="match status" value="1"/>
</dbReference>
<dbReference type="SUPFAM" id="SSF56219">
    <property type="entry name" value="DNase I-like"/>
    <property type="match status" value="1"/>
</dbReference>
<dbReference type="PANTHER" id="PTHR11200">
    <property type="entry name" value="INOSITOL 5-PHOSPHATASE"/>
    <property type="match status" value="1"/>
</dbReference>
<dbReference type="Gene3D" id="2.60.40.150">
    <property type="entry name" value="C2 domain"/>
    <property type="match status" value="1"/>
</dbReference>
<feature type="region of interest" description="Disordered" evidence="1">
    <location>
        <begin position="551"/>
        <end position="579"/>
    </location>
</feature>
<dbReference type="Gene3D" id="3.60.10.10">
    <property type="entry name" value="Endonuclease/exonuclease/phosphatase"/>
    <property type="match status" value="1"/>
</dbReference>
<dbReference type="PROSITE" id="PS50004">
    <property type="entry name" value="C2"/>
    <property type="match status" value="1"/>
</dbReference>
<dbReference type="SUPFAM" id="SSF49562">
    <property type="entry name" value="C2 domain (Calcium/lipid-binding domain, CaLB)"/>
    <property type="match status" value="1"/>
</dbReference>
<protein>
    <recommendedName>
        <fullName evidence="2">C2 domain-containing protein</fullName>
    </recommendedName>
</protein>
<dbReference type="EMBL" id="VJMJ01000194">
    <property type="protein sequence ID" value="KAF0727455.1"/>
    <property type="molecule type" value="Genomic_DNA"/>
</dbReference>
<dbReference type="InterPro" id="IPR000300">
    <property type="entry name" value="IPPc"/>
</dbReference>
<comment type="caution">
    <text evidence="3">The sequence shown here is derived from an EMBL/GenBank/DDBJ whole genome shotgun (WGS) entry which is preliminary data.</text>
</comment>
<dbReference type="GO" id="GO:0046856">
    <property type="term" value="P:phosphatidylinositol dephosphorylation"/>
    <property type="evidence" value="ECO:0007669"/>
    <property type="project" value="InterPro"/>
</dbReference>
<dbReference type="AlphaFoldDB" id="A0A6G0WJN4"/>
<keyword evidence="4" id="KW-1185">Reference proteome</keyword>
<dbReference type="PANTHER" id="PTHR11200:SF291">
    <property type="entry name" value="INOSITOL 5-PHOSPHATASE"/>
    <property type="match status" value="1"/>
</dbReference>
<dbReference type="SMART" id="SM00128">
    <property type="entry name" value="IPPc"/>
    <property type="match status" value="1"/>
</dbReference>
<evidence type="ECO:0000259" key="2">
    <source>
        <dbReference type="PROSITE" id="PS50004"/>
    </source>
</evidence>
<dbReference type="Pfam" id="PF22669">
    <property type="entry name" value="Exo_endo_phos2"/>
    <property type="match status" value="1"/>
</dbReference>
<evidence type="ECO:0000313" key="3">
    <source>
        <dbReference type="EMBL" id="KAF0727455.1"/>
    </source>
</evidence>
<feature type="domain" description="C2" evidence="2">
    <location>
        <begin position="371"/>
        <end position="498"/>
    </location>
</feature>
<accession>A0A6G0WJN4</accession>
<dbReference type="GO" id="GO:0004439">
    <property type="term" value="F:phosphatidylinositol-4,5-bisphosphate 5-phosphatase activity"/>
    <property type="evidence" value="ECO:0007669"/>
    <property type="project" value="TreeGrafter"/>
</dbReference>
<gene>
    <name evidence="3" type="ORF">Ae201684_014477</name>
</gene>
<dbReference type="InterPro" id="IPR046985">
    <property type="entry name" value="IP5"/>
</dbReference>
<feature type="compositionally biased region" description="Polar residues" evidence="1">
    <location>
        <begin position="556"/>
        <end position="577"/>
    </location>
</feature>
<dbReference type="InterPro" id="IPR035892">
    <property type="entry name" value="C2_domain_sf"/>
</dbReference>
<feature type="region of interest" description="Disordered" evidence="1">
    <location>
        <begin position="55"/>
        <end position="82"/>
    </location>
</feature>
<evidence type="ECO:0000256" key="1">
    <source>
        <dbReference type="SAM" id="MobiDB-lite"/>
    </source>
</evidence>
<evidence type="ECO:0000313" key="4">
    <source>
        <dbReference type="Proteomes" id="UP000481153"/>
    </source>
</evidence>
<dbReference type="SMART" id="SM00239">
    <property type="entry name" value="C2"/>
    <property type="match status" value="1"/>
</dbReference>
<feature type="compositionally biased region" description="Acidic residues" evidence="1">
    <location>
        <begin position="69"/>
        <end position="82"/>
    </location>
</feature>
<name>A0A6G0WJN4_9STRA</name>
<organism evidence="3 4">
    <name type="scientific">Aphanomyces euteiches</name>
    <dbReference type="NCBI Taxonomy" id="100861"/>
    <lineage>
        <taxon>Eukaryota</taxon>
        <taxon>Sar</taxon>
        <taxon>Stramenopiles</taxon>
        <taxon>Oomycota</taxon>
        <taxon>Saprolegniomycetes</taxon>
        <taxon>Saprolegniales</taxon>
        <taxon>Verrucalvaceae</taxon>
        <taxon>Aphanomyces</taxon>
    </lineage>
</organism>
<feature type="region of interest" description="Disordered" evidence="1">
    <location>
        <begin position="724"/>
        <end position="745"/>
    </location>
</feature>